<evidence type="ECO:0000256" key="7">
    <source>
        <dbReference type="ARBA" id="ARBA00022679"/>
    </source>
</evidence>
<evidence type="ECO:0000256" key="9">
    <source>
        <dbReference type="ARBA" id="ARBA00022884"/>
    </source>
</evidence>
<keyword evidence="8 13" id="KW-0949">S-adenosyl-L-methionine</keyword>
<comment type="function">
    <text evidence="1">Specifically methylates the cytosine at position 967 (m5C967) of 16S rRNA.</text>
</comment>
<evidence type="ECO:0000256" key="6">
    <source>
        <dbReference type="ARBA" id="ARBA00022603"/>
    </source>
</evidence>
<evidence type="ECO:0000256" key="2">
    <source>
        <dbReference type="ARBA" id="ARBA00004496"/>
    </source>
</evidence>
<keyword evidence="9 13" id="KW-0694">RNA-binding</keyword>
<evidence type="ECO:0000259" key="14">
    <source>
        <dbReference type="PROSITE" id="PS51686"/>
    </source>
</evidence>
<evidence type="ECO:0000256" key="8">
    <source>
        <dbReference type="ARBA" id="ARBA00022691"/>
    </source>
</evidence>
<feature type="binding site" evidence="13">
    <location>
        <position position="316"/>
    </location>
    <ligand>
        <name>S-adenosyl-L-methionine</name>
        <dbReference type="ChEBI" id="CHEBI:59789"/>
    </ligand>
</feature>
<evidence type="ECO:0000256" key="5">
    <source>
        <dbReference type="ARBA" id="ARBA00022552"/>
    </source>
</evidence>
<keyword evidence="7 13" id="KW-0808">Transferase</keyword>
<keyword evidence="6 13" id="KW-0489">Methyltransferase</keyword>
<proteinExistence type="inferred from homology"/>
<evidence type="ECO:0000256" key="4">
    <source>
        <dbReference type="ARBA" id="ARBA00022490"/>
    </source>
</evidence>
<dbReference type="Gene3D" id="3.30.70.1170">
    <property type="entry name" value="Sun protein, domain 3"/>
    <property type="match status" value="1"/>
</dbReference>
<dbReference type="NCBIfam" id="TIGR00563">
    <property type="entry name" value="rsmB"/>
    <property type="match status" value="1"/>
</dbReference>
<dbReference type="PRINTS" id="PR02008">
    <property type="entry name" value="RCMTFAMILY"/>
</dbReference>
<reference evidence="15 16" key="1">
    <citation type="journal article" date="2021" name="ISME Commun">
        <title>Automated analysis of genomic sequences facilitates high-throughput and comprehensive description of bacteria.</title>
        <authorList>
            <person name="Hitch T.C.A."/>
        </authorList>
    </citation>
    <scope>NUCLEOTIDE SEQUENCE [LARGE SCALE GENOMIC DNA]</scope>
    <source>
        <strain evidence="15 16">Sanger_109</strain>
    </source>
</reference>
<dbReference type="Proteomes" id="UP001652442">
    <property type="component" value="Unassembled WGS sequence"/>
</dbReference>
<sequence length="435" mass="49595">MTDRVNTRELILEILLQVTREQEYSHIAIRGVLDKYRYLPKQDRAFILRVSEGTLERLIEMDYMINQVSKTKVNKMKSVIRNILRMGVYQLKYMDAVPDRAACNEAVKLAVRKGFGGLKGFVNGVMRNISRNLSQLHFPDPDKNPLEYLSVQYSVPMWLAEKWTTDYGYENARQSFESFLAPSVTSVRTNLTLTTPEKLKAQLLAEGVTVLENPRVDYGMFLFGYDTLDSLPSFREGKFYVQDTASMLAVEQAEVSENNYVIDVCAAPGGKSAHMAEKLMGTGMVEARDLTPYKVELIEENIRRCRLANMRAVCQDALKPDPDSMEKADIVIADLPCSGLGVIGRKPDIKYRMKPETMEELAALQRQILSVVHNYVKPGGMLLYSTCTVNPQENEENAGWFEKTYPQFRLLAMEQTFPDRFTDGFFTAKFKKENI</sequence>
<comment type="catalytic activity">
    <reaction evidence="12">
        <text>cytidine(967) in 16S rRNA + S-adenosyl-L-methionine = 5-methylcytidine(967) in 16S rRNA + S-adenosyl-L-homocysteine + H(+)</text>
        <dbReference type="Rhea" id="RHEA:42748"/>
        <dbReference type="Rhea" id="RHEA-COMP:10219"/>
        <dbReference type="Rhea" id="RHEA-COMP:10220"/>
        <dbReference type="ChEBI" id="CHEBI:15378"/>
        <dbReference type="ChEBI" id="CHEBI:57856"/>
        <dbReference type="ChEBI" id="CHEBI:59789"/>
        <dbReference type="ChEBI" id="CHEBI:74483"/>
        <dbReference type="ChEBI" id="CHEBI:82748"/>
        <dbReference type="EC" id="2.1.1.176"/>
    </reaction>
</comment>
<dbReference type="Gene3D" id="3.40.50.150">
    <property type="entry name" value="Vaccinia Virus protein VP39"/>
    <property type="match status" value="1"/>
</dbReference>
<dbReference type="Pfam" id="PF22458">
    <property type="entry name" value="RsmF-B_ferredox"/>
    <property type="match status" value="1"/>
</dbReference>
<comment type="similarity">
    <text evidence="13">Belongs to the class I-like SAM-binding methyltransferase superfamily. RsmB/NOP family.</text>
</comment>
<gene>
    <name evidence="15" type="primary">rsmB</name>
    <name evidence="15" type="ORF">OCV88_00260</name>
</gene>
<dbReference type="Gene3D" id="1.10.940.10">
    <property type="entry name" value="NusB-like"/>
    <property type="match status" value="1"/>
</dbReference>
<keyword evidence="4" id="KW-0963">Cytoplasm</keyword>
<evidence type="ECO:0000256" key="10">
    <source>
        <dbReference type="ARBA" id="ARBA00030399"/>
    </source>
</evidence>
<dbReference type="CDD" id="cd02440">
    <property type="entry name" value="AdoMet_MTases"/>
    <property type="match status" value="1"/>
</dbReference>
<dbReference type="PANTHER" id="PTHR22807">
    <property type="entry name" value="NOP2 YEAST -RELATED NOL1/NOP2/FMU SUN DOMAIN-CONTAINING"/>
    <property type="match status" value="1"/>
</dbReference>
<dbReference type="PANTHER" id="PTHR22807:SF53">
    <property type="entry name" value="RIBOSOMAL RNA SMALL SUBUNIT METHYLTRANSFERASE B-RELATED"/>
    <property type="match status" value="1"/>
</dbReference>
<evidence type="ECO:0000313" key="16">
    <source>
        <dbReference type="Proteomes" id="UP001652442"/>
    </source>
</evidence>
<dbReference type="InterPro" id="IPR029063">
    <property type="entry name" value="SAM-dependent_MTases_sf"/>
</dbReference>
<dbReference type="InterPro" id="IPR006027">
    <property type="entry name" value="NusB_RsmB_TIM44"/>
</dbReference>
<evidence type="ECO:0000256" key="13">
    <source>
        <dbReference type="PROSITE-ProRule" id="PRU01023"/>
    </source>
</evidence>
<dbReference type="GO" id="GO:0032259">
    <property type="term" value="P:methylation"/>
    <property type="evidence" value="ECO:0007669"/>
    <property type="project" value="UniProtKB-KW"/>
</dbReference>
<comment type="caution">
    <text evidence="15">The sequence shown here is derived from an EMBL/GenBank/DDBJ whole genome shotgun (WGS) entry which is preliminary data.</text>
</comment>
<evidence type="ECO:0000256" key="12">
    <source>
        <dbReference type="ARBA" id="ARBA00047283"/>
    </source>
</evidence>
<dbReference type="InterPro" id="IPR023267">
    <property type="entry name" value="RCMT"/>
</dbReference>
<dbReference type="PROSITE" id="PS51686">
    <property type="entry name" value="SAM_MT_RSMB_NOP"/>
    <property type="match status" value="1"/>
</dbReference>
<keyword evidence="5" id="KW-0698">rRNA processing</keyword>
<dbReference type="Pfam" id="PF01029">
    <property type="entry name" value="NusB"/>
    <property type="match status" value="1"/>
</dbReference>
<feature type="binding site" evidence="13">
    <location>
        <position position="289"/>
    </location>
    <ligand>
        <name>S-adenosyl-L-methionine</name>
        <dbReference type="ChEBI" id="CHEBI:59789"/>
    </ligand>
</feature>
<dbReference type="SUPFAM" id="SSF48013">
    <property type="entry name" value="NusB-like"/>
    <property type="match status" value="1"/>
</dbReference>
<evidence type="ECO:0000313" key="15">
    <source>
        <dbReference type="EMBL" id="MCU6760765.1"/>
    </source>
</evidence>
<name>A0ABT2TF07_9FIRM</name>
<dbReference type="InterPro" id="IPR035926">
    <property type="entry name" value="NusB-like_sf"/>
</dbReference>
<dbReference type="EC" id="2.1.1.176" evidence="3"/>
<feature type="binding site" evidence="13">
    <location>
        <begin position="265"/>
        <end position="271"/>
    </location>
    <ligand>
        <name>S-adenosyl-L-methionine</name>
        <dbReference type="ChEBI" id="CHEBI:59789"/>
    </ligand>
</feature>
<dbReference type="EMBL" id="JAOQJQ010000001">
    <property type="protein sequence ID" value="MCU6760765.1"/>
    <property type="molecule type" value="Genomic_DNA"/>
</dbReference>
<dbReference type="InterPro" id="IPR049560">
    <property type="entry name" value="MeTrfase_RsmB-F_NOP2_cat"/>
</dbReference>
<organism evidence="15 16">
    <name type="scientific">Brotonthovivens ammoniilytica</name>
    <dbReference type="NCBI Taxonomy" id="2981725"/>
    <lineage>
        <taxon>Bacteria</taxon>
        <taxon>Bacillati</taxon>
        <taxon>Bacillota</taxon>
        <taxon>Clostridia</taxon>
        <taxon>Lachnospirales</taxon>
        <taxon>Lachnospiraceae</taxon>
        <taxon>Brotonthovivens</taxon>
    </lineage>
</organism>
<dbReference type="GO" id="GO:0008168">
    <property type="term" value="F:methyltransferase activity"/>
    <property type="evidence" value="ECO:0007669"/>
    <property type="project" value="UniProtKB-KW"/>
</dbReference>
<dbReference type="InterPro" id="IPR001678">
    <property type="entry name" value="MeTrfase_RsmB-F_NOP2_dom"/>
</dbReference>
<evidence type="ECO:0000256" key="3">
    <source>
        <dbReference type="ARBA" id="ARBA00012140"/>
    </source>
</evidence>
<dbReference type="InterPro" id="IPR054728">
    <property type="entry name" value="RsmB-like_ferredoxin"/>
</dbReference>
<evidence type="ECO:0000256" key="11">
    <source>
        <dbReference type="ARBA" id="ARBA00031088"/>
    </source>
</evidence>
<comment type="subcellular location">
    <subcellularLocation>
        <location evidence="2">Cytoplasm</location>
    </subcellularLocation>
</comment>
<dbReference type="Pfam" id="PF01189">
    <property type="entry name" value="Methyltr_RsmB-F"/>
    <property type="match status" value="1"/>
</dbReference>
<dbReference type="NCBIfam" id="NF011494">
    <property type="entry name" value="PRK14902.1"/>
    <property type="match status" value="1"/>
</dbReference>
<accession>A0ABT2TF07</accession>
<evidence type="ECO:0000256" key="1">
    <source>
        <dbReference type="ARBA" id="ARBA00002724"/>
    </source>
</evidence>
<protein>
    <recommendedName>
        <fullName evidence="3">16S rRNA (cytosine(967)-C(5))-methyltransferase</fullName>
        <ecNumber evidence="3">2.1.1.176</ecNumber>
    </recommendedName>
    <alternativeName>
        <fullName evidence="10">16S rRNA m5C967 methyltransferase</fullName>
    </alternativeName>
    <alternativeName>
        <fullName evidence="11">rRNA (cytosine-C(5)-)-methyltransferase RsmB</fullName>
    </alternativeName>
</protein>
<dbReference type="SUPFAM" id="SSF53335">
    <property type="entry name" value="S-adenosyl-L-methionine-dependent methyltransferases"/>
    <property type="match status" value="1"/>
</dbReference>
<feature type="active site" description="Nucleophile" evidence="13">
    <location>
        <position position="387"/>
    </location>
</feature>
<feature type="binding site" evidence="13">
    <location>
        <position position="334"/>
    </location>
    <ligand>
        <name>S-adenosyl-L-methionine</name>
        <dbReference type="ChEBI" id="CHEBI:59789"/>
    </ligand>
</feature>
<dbReference type="InterPro" id="IPR004573">
    <property type="entry name" value="rRNA_ssu_MeTfrase_B"/>
</dbReference>
<dbReference type="RefSeq" id="WP_158423652.1">
    <property type="nucleotide sequence ID" value="NZ_JAOQJQ010000001.1"/>
</dbReference>
<feature type="domain" description="SAM-dependent MTase RsmB/NOP-type" evidence="14">
    <location>
        <begin position="175"/>
        <end position="435"/>
    </location>
</feature>
<keyword evidence="16" id="KW-1185">Reference proteome</keyword>